<name>A0A5C2RMG4_9APHY</name>
<proteinExistence type="predicted"/>
<feature type="compositionally biased region" description="Basic and acidic residues" evidence="3">
    <location>
        <begin position="86"/>
        <end position="103"/>
    </location>
</feature>
<feature type="compositionally biased region" description="Polar residues" evidence="3">
    <location>
        <begin position="117"/>
        <end position="132"/>
    </location>
</feature>
<keyword evidence="6" id="KW-1185">Reference proteome</keyword>
<dbReference type="OrthoDB" id="2750010at2759"/>
<evidence type="ECO:0000256" key="3">
    <source>
        <dbReference type="SAM" id="MobiDB-lite"/>
    </source>
</evidence>
<dbReference type="PANTHER" id="PTHR46910:SF38">
    <property type="entry name" value="ZN(2)-C6 FUNGAL-TYPE DOMAIN-CONTAINING PROTEIN"/>
    <property type="match status" value="1"/>
</dbReference>
<feature type="compositionally biased region" description="Acidic residues" evidence="3">
    <location>
        <begin position="143"/>
        <end position="155"/>
    </location>
</feature>
<evidence type="ECO:0000259" key="4">
    <source>
        <dbReference type="PROSITE" id="PS50048"/>
    </source>
</evidence>
<dbReference type="PROSITE" id="PS00463">
    <property type="entry name" value="ZN2_CY6_FUNGAL_1"/>
    <property type="match status" value="1"/>
</dbReference>
<dbReference type="GO" id="GO:0008270">
    <property type="term" value="F:zinc ion binding"/>
    <property type="evidence" value="ECO:0007669"/>
    <property type="project" value="InterPro"/>
</dbReference>
<dbReference type="InterPro" id="IPR007219">
    <property type="entry name" value="XnlR_reg_dom"/>
</dbReference>
<evidence type="ECO:0000256" key="1">
    <source>
        <dbReference type="ARBA" id="ARBA00022723"/>
    </source>
</evidence>
<feature type="domain" description="Zn(2)-C6 fungal-type" evidence="4">
    <location>
        <begin position="19"/>
        <end position="52"/>
    </location>
</feature>
<organism evidence="5 6">
    <name type="scientific">Lentinus tigrinus ALCF2SS1-6</name>
    <dbReference type="NCBI Taxonomy" id="1328759"/>
    <lineage>
        <taxon>Eukaryota</taxon>
        <taxon>Fungi</taxon>
        <taxon>Dikarya</taxon>
        <taxon>Basidiomycota</taxon>
        <taxon>Agaricomycotina</taxon>
        <taxon>Agaricomycetes</taxon>
        <taxon>Polyporales</taxon>
        <taxon>Polyporaceae</taxon>
        <taxon>Lentinus</taxon>
    </lineage>
</organism>
<keyword evidence="2" id="KW-0539">Nucleus</keyword>
<dbReference type="AlphaFoldDB" id="A0A5C2RMG4"/>
<feature type="region of interest" description="Disordered" evidence="3">
    <location>
        <begin position="691"/>
        <end position="712"/>
    </location>
</feature>
<dbReference type="Gene3D" id="4.10.240.10">
    <property type="entry name" value="Zn(2)-C6 fungal-type DNA-binding domain"/>
    <property type="match status" value="1"/>
</dbReference>
<feature type="region of interest" description="Disordered" evidence="3">
    <location>
        <begin position="817"/>
        <end position="842"/>
    </location>
</feature>
<accession>A0A5C2RMG4</accession>
<feature type="compositionally biased region" description="Low complexity" evidence="3">
    <location>
        <begin position="695"/>
        <end position="712"/>
    </location>
</feature>
<dbReference type="GO" id="GO:0000981">
    <property type="term" value="F:DNA-binding transcription factor activity, RNA polymerase II-specific"/>
    <property type="evidence" value="ECO:0007669"/>
    <property type="project" value="InterPro"/>
</dbReference>
<dbReference type="EMBL" id="ML122339">
    <property type="protein sequence ID" value="RPD52802.1"/>
    <property type="molecule type" value="Genomic_DNA"/>
</dbReference>
<dbReference type="PANTHER" id="PTHR46910">
    <property type="entry name" value="TRANSCRIPTION FACTOR PDR1"/>
    <property type="match status" value="1"/>
</dbReference>
<dbReference type="CDD" id="cd00067">
    <property type="entry name" value="GAL4"/>
    <property type="match status" value="1"/>
</dbReference>
<dbReference type="Proteomes" id="UP000313359">
    <property type="component" value="Unassembled WGS sequence"/>
</dbReference>
<keyword evidence="1" id="KW-0479">Metal-binding</keyword>
<dbReference type="CDD" id="cd12148">
    <property type="entry name" value="fungal_TF_MHR"/>
    <property type="match status" value="1"/>
</dbReference>
<evidence type="ECO:0000313" key="6">
    <source>
        <dbReference type="Proteomes" id="UP000313359"/>
    </source>
</evidence>
<dbReference type="PROSITE" id="PS50048">
    <property type="entry name" value="ZN2_CY6_FUNGAL_2"/>
    <property type="match status" value="1"/>
</dbReference>
<dbReference type="STRING" id="1328759.A0A5C2RMG4"/>
<dbReference type="SMART" id="SM00066">
    <property type="entry name" value="GAL4"/>
    <property type="match status" value="1"/>
</dbReference>
<dbReference type="InterPro" id="IPR036864">
    <property type="entry name" value="Zn2-C6_fun-type_DNA-bd_sf"/>
</dbReference>
<dbReference type="SMART" id="SM00906">
    <property type="entry name" value="Fungal_trans"/>
    <property type="match status" value="1"/>
</dbReference>
<feature type="compositionally biased region" description="Polar residues" evidence="3">
    <location>
        <begin position="745"/>
        <end position="754"/>
    </location>
</feature>
<protein>
    <recommendedName>
        <fullName evidence="4">Zn(2)-C6 fungal-type domain-containing protein</fullName>
    </recommendedName>
</protein>
<dbReference type="GO" id="GO:0006351">
    <property type="term" value="P:DNA-templated transcription"/>
    <property type="evidence" value="ECO:0007669"/>
    <property type="project" value="InterPro"/>
</dbReference>
<dbReference type="Pfam" id="PF04082">
    <property type="entry name" value="Fungal_trans"/>
    <property type="match status" value="1"/>
</dbReference>
<evidence type="ECO:0000256" key="2">
    <source>
        <dbReference type="ARBA" id="ARBA00023242"/>
    </source>
</evidence>
<dbReference type="Pfam" id="PF00172">
    <property type="entry name" value="Zn_clus"/>
    <property type="match status" value="1"/>
</dbReference>
<feature type="region of interest" description="Disordered" evidence="3">
    <location>
        <begin position="86"/>
        <end position="163"/>
    </location>
</feature>
<feature type="region of interest" description="Disordered" evidence="3">
    <location>
        <begin position="729"/>
        <end position="754"/>
    </location>
</feature>
<reference evidence="5" key="1">
    <citation type="journal article" date="2018" name="Genome Biol. Evol.">
        <title>Genomics and development of Lentinus tigrinus, a white-rot wood-decaying mushroom with dimorphic fruiting bodies.</title>
        <authorList>
            <person name="Wu B."/>
            <person name="Xu Z."/>
            <person name="Knudson A."/>
            <person name="Carlson A."/>
            <person name="Chen N."/>
            <person name="Kovaka S."/>
            <person name="LaButti K."/>
            <person name="Lipzen A."/>
            <person name="Pennachio C."/>
            <person name="Riley R."/>
            <person name="Schakwitz W."/>
            <person name="Umezawa K."/>
            <person name="Ohm R.A."/>
            <person name="Grigoriev I.V."/>
            <person name="Nagy L.G."/>
            <person name="Gibbons J."/>
            <person name="Hibbett D."/>
        </authorList>
    </citation>
    <scope>NUCLEOTIDE SEQUENCE [LARGE SCALE GENOMIC DNA]</scope>
    <source>
        <strain evidence="5">ALCF2SS1-6</strain>
    </source>
</reference>
<sequence length="904" mass="100649">MSGDEEDSIPRRRMKHSRACDLCRRRKVCCDASVMPGNRCSKCAAAGLDCQYSPVTKTSGRPTRRYVEALEDRLKRMESLVKKLYSDAQGAEHPHSDSSESDPRQSPVGASVGAMTVLNSSSSPEHTTTSLYPPSLHRLTEHDSDELESSEDEVDIPMGSTLGYHGKSSNKDLIVTVMDLKKGDLKGLKRKLASKYHKPCIPQHFAFELPMAMNDHEVPHTGFPEPDLMSRLIDAYFEHFNTYLPLLHRPTFEHDIKRNLHFRDRSFGTVVLLVCAIGSTWTQDPRIRAYEPGFGRGWEWFDQVGHEQWSLLTSPKLHDLQACALTAAYITSSNLPQSNWMVLTLGIRMAVDAGAHRKKTYGTIPTIEQEQWKRAFWVLVAMDRMTSFNLGRPCAIHDEDFDLDPMIECDDEYWTNPNPALAFKQPAGKPSKIAFANCFIRLLMILAFASRTIYTTNKSKLILGFHGVEWKQNIVAEIDSGLNKWRDSVPAHLRWDPDRKDPTFFNQSAFLYSHFYQFQIFVHRQFIPSPRRSPSTHQLPSMTICVSAARACMEVIETQWRRTRESNCALTALHLPLFTTAIVLLMNLWGGKLSDRETETLVADIKKCVDIFKELEVDNQAARKVRALLSAMMTITPSKSSPDTTDVKATPSDLGDLVTVAMENLRISISGDPQIEDDQFAEFVCTVNARKKKSASPPSDSTPSPFATASSSTATPVFSEMSAFYDSPQKDPLLPSATISEEHTNPTPFTQQQADPTLFLPSSYRDETRATSVFAPASTSTALHESLSIRGPDGNMDFAMSCGDSLFETLVECLQNGDGASAGPQPQSDPLQPPQPRMATEGAGTMANPDIDFSSWLEGELADVPWAMPNALSPTSPECGIDWNTYLQMMGPLPGGDTAAHPEF</sequence>
<dbReference type="InterPro" id="IPR001138">
    <property type="entry name" value="Zn2Cys6_DnaBD"/>
</dbReference>
<evidence type="ECO:0000313" key="5">
    <source>
        <dbReference type="EMBL" id="RPD52802.1"/>
    </source>
</evidence>
<dbReference type="GO" id="GO:0003677">
    <property type="term" value="F:DNA binding"/>
    <property type="evidence" value="ECO:0007669"/>
    <property type="project" value="InterPro"/>
</dbReference>
<dbReference type="InterPro" id="IPR050987">
    <property type="entry name" value="AtrR-like"/>
</dbReference>
<dbReference type="SUPFAM" id="SSF57701">
    <property type="entry name" value="Zn2/Cys6 DNA-binding domain"/>
    <property type="match status" value="1"/>
</dbReference>
<gene>
    <name evidence="5" type="ORF">L227DRAFT_581903</name>
</gene>